<dbReference type="Pfam" id="PF14420">
    <property type="entry name" value="Clr5"/>
    <property type="match status" value="1"/>
</dbReference>
<dbReference type="InterPro" id="IPR002110">
    <property type="entry name" value="Ankyrin_rpt"/>
</dbReference>
<dbReference type="Proteomes" id="UP001392437">
    <property type="component" value="Unassembled WGS sequence"/>
</dbReference>
<dbReference type="PANTHER" id="PTHR24198">
    <property type="entry name" value="ANKYRIN REPEAT AND PROTEIN KINASE DOMAIN-CONTAINING PROTEIN"/>
    <property type="match status" value="1"/>
</dbReference>
<dbReference type="SMART" id="SM00248">
    <property type="entry name" value="ANK"/>
    <property type="match status" value="11"/>
</dbReference>
<evidence type="ECO:0000256" key="2">
    <source>
        <dbReference type="ARBA" id="ARBA00023043"/>
    </source>
</evidence>
<reference evidence="6 7" key="1">
    <citation type="submission" date="2023-01" db="EMBL/GenBank/DDBJ databases">
        <title>Analysis of 21 Apiospora genomes using comparative genomics revels a genus with tremendous synthesis potential of carbohydrate active enzymes and secondary metabolites.</title>
        <authorList>
            <person name="Sorensen T."/>
        </authorList>
    </citation>
    <scope>NUCLEOTIDE SEQUENCE [LARGE SCALE GENOMIC DNA]</scope>
    <source>
        <strain evidence="6 7">CBS 117206</strain>
    </source>
</reference>
<dbReference type="Pfam" id="PF12796">
    <property type="entry name" value="Ank_2"/>
    <property type="match status" value="2"/>
</dbReference>
<dbReference type="InterPro" id="IPR025676">
    <property type="entry name" value="Clr5_dom"/>
</dbReference>
<feature type="domain" description="Clr5" evidence="5">
    <location>
        <begin position="7"/>
        <end position="58"/>
    </location>
</feature>
<evidence type="ECO:0000256" key="4">
    <source>
        <dbReference type="SAM" id="MobiDB-lite"/>
    </source>
</evidence>
<comment type="caution">
    <text evidence="6">The sequence shown here is derived from an EMBL/GenBank/DDBJ whole genome shotgun (WGS) entry which is preliminary data.</text>
</comment>
<sequence>MPSSYSEAEWEKHRDRLWRLWVTERKKMPDLAKEMSALGFTPSQREYMAHFRSWEFAKNQRNGNETWKYVGLAVKKRERDDKDSMVIIDGLVILPKKLRHETSRHFYTQLEIARDSSPSPPPGHMTTVCTPPAMKFELEWDHNSLPFFRMKSRLFELFPVSSTDSWPSLAKSQRQLSTTMAQRPFLELLQTSRWLENVTSLSVSRLSSCFGAWIPEEFPGEHLLQAQRIIEGQCPNPWMTYLSLVVYIVSNRFLDPVSEIAIFDHFVESGILDRAMPNERSLLTEPAVKAFLERMFHYALFIGHGGALRWLLRLNIKLSQHLPMVLILDDMWPLSWAAAHKPKLTVPSKLALLREMLSFGANPDEYCCPEHTTPMEYAVCNRDYHAMHVFIEHQEACTTRQVQNSPTLVQPSSKLASPTEKTIIEILVAVYDGDIPRLEELHHHGIDFNVRNRWGMFPLGVAVTAQALDVTKALLQMGASPNFDPSTEDFVELHLALHSAAHEGDPEICSLLLDHGAAIHTPARTYGWQCIPTERRTPVELAIESDSWGCVELLLLKEAPARIESVNHGYEVLQRRREKGNTNAARLLLRLGAQHNAHTLKSIVNGHDMMQGLRKAWVTKNLDSLKNIIWRSSRSHVLSGTLVMRVGAEAIGKYSWHRGQPYEPEDQTRVFQFCTAALRLVRSRFPGTYSSEMTLALMKFLYCADKESIPFGVQTLKEFLSFKESTSENQSLDQKLEGDAVLSSIHFAVTCCEFEPMELLLSTHQAPMTMTMSYPWKNPFVPVFTPFDNDNGVYKLGIRFACKLEDPLWRKHCVQTLHQANYRPNTAAGLTAVNAGSVAEVKQLMSWGFNPRRRYPWSETALQLAVKYHNVGVVHFLLELGVSVNACPPWTFLNPCQERDCPRPLLMSRHGERRTALQHAVQDGNLEMVDLLLAYKADVNGPPAFCRGATALQLAAIQGSIGLAKKLIDLGADVNASKAPYDGRTALEGASEHGRLDTVALLLENGCCIHGEGREQYVRAVGFARQSDHLAIASLLETQGKWTGDDERNLAALVAAGDLDEDRYDLEDVELHPGCHGECCSDSRSVDDNMGEPLRWDTESEETGSEVSGEYLGLGEVTHGLMDTERERRPCSEDLATDTAEQAAWHNIEDPTEGVSVEDSSTTDEVINWSELVFDNDWTFPDVRAAILAVGALAAPRRDKLGADLVQDVLHHVQPQAGVLRNDVHLPPRSARLRVAHHRRAQPEAVADVARVAGGARRDALDWISRLRGRCSDGLVQARHIT</sequence>
<keyword evidence="7" id="KW-1185">Reference proteome</keyword>
<evidence type="ECO:0000313" key="7">
    <source>
        <dbReference type="Proteomes" id="UP001392437"/>
    </source>
</evidence>
<accession>A0AAW0QCC3</accession>
<feature type="repeat" description="ANK" evidence="3">
    <location>
        <begin position="947"/>
        <end position="979"/>
    </location>
</feature>
<dbReference type="Pfam" id="PF00023">
    <property type="entry name" value="Ank"/>
    <property type="match status" value="1"/>
</dbReference>
<dbReference type="EMBL" id="JAQQWP010000009">
    <property type="protein sequence ID" value="KAK8099909.1"/>
    <property type="molecule type" value="Genomic_DNA"/>
</dbReference>
<proteinExistence type="predicted"/>
<dbReference type="InterPro" id="IPR036770">
    <property type="entry name" value="Ankyrin_rpt-contain_sf"/>
</dbReference>
<feature type="repeat" description="ANK" evidence="3">
    <location>
        <begin position="857"/>
        <end position="889"/>
    </location>
</feature>
<gene>
    <name evidence="6" type="ORF">PG999_010283</name>
</gene>
<dbReference type="SUPFAM" id="SSF48403">
    <property type="entry name" value="Ankyrin repeat"/>
    <property type="match status" value="2"/>
</dbReference>
<dbReference type="PROSITE" id="PS50297">
    <property type="entry name" value="ANK_REP_REGION"/>
    <property type="match status" value="3"/>
</dbReference>
<keyword evidence="1" id="KW-0677">Repeat</keyword>
<dbReference type="PANTHER" id="PTHR24198:SF165">
    <property type="entry name" value="ANKYRIN REPEAT-CONTAINING PROTEIN-RELATED"/>
    <property type="match status" value="1"/>
</dbReference>
<feature type="repeat" description="ANK" evidence="3">
    <location>
        <begin position="982"/>
        <end position="1014"/>
    </location>
</feature>
<evidence type="ECO:0000256" key="1">
    <source>
        <dbReference type="ARBA" id="ARBA00022737"/>
    </source>
</evidence>
<keyword evidence="2 3" id="KW-0040">ANK repeat</keyword>
<evidence type="ECO:0000313" key="6">
    <source>
        <dbReference type="EMBL" id="KAK8099909.1"/>
    </source>
</evidence>
<feature type="repeat" description="ANK" evidence="3">
    <location>
        <begin position="912"/>
        <end position="944"/>
    </location>
</feature>
<organism evidence="6 7">
    <name type="scientific">Apiospora kogelbergensis</name>
    <dbReference type="NCBI Taxonomy" id="1337665"/>
    <lineage>
        <taxon>Eukaryota</taxon>
        <taxon>Fungi</taxon>
        <taxon>Dikarya</taxon>
        <taxon>Ascomycota</taxon>
        <taxon>Pezizomycotina</taxon>
        <taxon>Sordariomycetes</taxon>
        <taxon>Xylariomycetidae</taxon>
        <taxon>Amphisphaeriales</taxon>
        <taxon>Apiosporaceae</taxon>
        <taxon>Apiospora</taxon>
    </lineage>
</organism>
<dbReference type="PROSITE" id="PS50088">
    <property type="entry name" value="ANK_REPEAT"/>
    <property type="match status" value="5"/>
</dbReference>
<dbReference type="Gene3D" id="1.25.40.20">
    <property type="entry name" value="Ankyrin repeat-containing domain"/>
    <property type="match status" value="2"/>
</dbReference>
<name>A0AAW0QCC3_9PEZI</name>
<feature type="repeat" description="ANK" evidence="3">
    <location>
        <begin position="492"/>
        <end position="524"/>
    </location>
</feature>
<protein>
    <recommendedName>
        <fullName evidence="5">Clr5 domain-containing protein</fullName>
    </recommendedName>
</protein>
<feature type="region of interest" description="Disordered" evidence="4">
    <location>
        <begin position="1082"/>
        <end position="1107"/>
    </location>
</feature>
<evidence type="ECO:0000259" key="5">
    <source>
        <dbReference type="Pfam" id="PF14420"/>
    </source>
</evidence>
<evidence type="ECO:0000256" key="3">
    <source>
        <dbReference type="PROSITE-ProRule" id="PRU00023"/>
    </source>
</evidence>